<gene>
    <name evidence="4" type="ORF">PEBR_06044</name>
</gene>
<feature type="compositionally biased region" description="Basic and acidic residues" evidence="2">
    <location>
        <begin position="1577"/>
        <end position="1597"/>
    </location>
</feature>
<dbReference type="SUPFAM" id="SSF48371">
    <property type="entry name" value="ARM repeat"/>
    <property type="match status" value="2"/>
</dbReference>
<organism evidence="4 5">
    <name type="scientific">Penicillium brasilianum</name>
    <dbReference type="NCBI Taxonomy" id="104259"/>
    <lineage>
        <taxon>Eukaryota</taxon>
        <taxon>Fungi</taxon>
        <taxon>Dikarya</taxon>
        <taxon>Ascomycota</taxon>
        <taxon>Pezizomycotina</taxon>
        <taxon>Eurotiomycetes</taxon>
        <taxon>Eurotiomycetidae</taxon>
        <taxon>Eurotiales</taxon>
        <taxon>Aspergillaceae</taxon>
        <taxon>Penicillium</taxon>
    </lineage>
</organism>
<accession>A0A1S9RXM5</accession>
<dbReference type="GO" id="GO:0005794">
    <property type="term" value="C:Golgi apparatus"/>
    <property type="evidence" value="ECO:0007669"/>
    <property type="project" value="TreeGrafter"/>
</dbReference>
<dbReference type="PANTHER" id="PTHR21663">
    <property type="entry name" value="HYPOTHETICAL HEAT DOMAIN-CONTAINING"/>
    <property type="match status" value="1"/>
</dbReference>
<feature type="region of interest" description="Disordered" evidence="2">
    <location>
        <begin position="278"/>
        <end position="313"/>
    </location>
</feature>
<feature type="domain" description="LAA1-like C-terminal TPR repeats" evidence="3">
    <location>
        <begin position="1880"/>
        <end position="2047"/>
    </location>
</feature>
<dbReference type="GO" id="GO:0030139">
    <property type="term" value="C:endocytic vesicle"/>
    <property type="evidence" value="ECO:0007669"/>
    <property type="project" value="TreeGrafter"/>
</dbReference>
<name>A0A1S9RXM5_PENBI</name>
<dbReference type="InterPro" id="IPR016024">
    <property type="entry name" value="ARM-type_fold"/>
</dbReference>
<proteinExistence type="inferred from homology"/>
<dbReference type="InterPro" id="IPR046837">
    <property type="entry name" value="Laa1/Sip1/HEATR5-like_HEAT"/>
</dbReference>
<evidence type="ECO:0000313" key="4">
    <source>
        <dbReference type="EMBL" id="OOQ90252.1"/>
    </source>
</evidence>
<dbReference type="GO" id="GO:0042147">
    <property type="term" value="P:retrograde transport, endosome to Golgi"/>
    <property type="evidence" value="ECO:0007669"/>
    <property type="project" value="TreeGrafter"/>
</dbReference>
<dbReference type="GO" id="GO:0016020">
    <property type="term" value="C:membrane"/>
    <property type="evidence" value="ECO:0007669"/>
    <property type="project" value="TreeGrafter"/>
</dbReference>
<dbReference type="FunFam" id="1.25.10.10:FF:000745">
    <property type="entry name" value="Chromosome 7, whole genome shotgun sequence"/>
    <property type="match status" value="1"/>
</dbReference>
<dbReference type="GO" id="GO:0005829">
    <property type="term" value="C:cytosol"/>
    <property type="evidence" value="ECO:0007669"/>
    <property type="project" value="GOC"/>
</dbReference>
<comment type="caution">
    <text evidence="4">The sequence shown here is derived from an EMBL/GenBank/DDBJ whole genome shotgun (WGS) entry which is preliminary data.</text>
</comment>
<evidence type="ECO:0000256" key="1">
    <source>
        <dbReference type="ARBA" id="ARBA00008304"/>
    </source>
</evidence>
<reference evidence="5" key="1">
    <citation type="submission" date="2015-09" db="EMBL/GenBank/DDBJ databases">
        <authorList>
            <person name="Fill T.P."/>
            <person name="Baretta J.F."/>
            <person name="de Almeida L.G."/>
            <person name="Rocha M."/>
            <person name="de Souza D.H."/>
            <person name="Malavazi I."/>
            <person name="Cerdeira L.T."/>
            <person name="Hong H."/>
            <person name="Samborskyy M."/>
            <person name="de Vasconcelos A.T."/>
            <person name="Leadlay P."/>
            <person name="Rodrigues-Filho E."/>
        </authorList>
    </citation>
    <scope>NUCLEOTIDE SEQUENCE [LARGE SCALE GENOMIC DNA]</scope>
    <source>
        <strain evidence="5">LaBioMMi 136</strain>
    </source>
</reference>
<dbReference type="Pfam" id="PF20210">
    <property type="entry name" value="Laa1_Sip1_HTR5"/>
    <property type="match status" value="1"/>
</dbReference>
<dbReference type="InterPro" id="IPR057981">
    <property type="entry name" value="TPR_LAA1-like_C"/>
</dbReference>
<dbReference type="Pfam" id="PF25808">
    <property type="entry name" value="TPR_LAA1_C"/>
    <property type="match status" value="1"/>
</dbReference>
<feature type="compositionally biased region" description="Basic residues" evidence="2">
    <location>
        <begin position="280"/>
        <end position="293"/>
    </location>
</feature>
<dbReference type="GO" id="GO:0008104">
    <property type="term" value="P:intracellular protein localization"/>
    <property type="evidence" value="ECO:0007669"/>
    <property type="project" value="TreeGrafter"/>
</dbReference>
<dbReference type="Gene3D" id="1.25.10.10">
    <property type="entry name" value="Leucine-rich Repeat Variant"/>
    <property type="match status" value="3"/>
</dbReference>
<sequence>MSASETAPAASPSENAVPELDIPKLHDLPSEQQDLYLLTFTSDLVQYISGLDAAKVSAQQKSLKKELFKILTLSSPTLTRVLRNNLGRCFGAILAKGDRGILFETITDLLGILSAGKSEAELKTKFAAVHCLGEVFATAGESAFMQSNIATAGTLKLLKSASSHTGLRGVIFSVLRKIIVGIGVPIDESVARDIWKQARNAATGDKSTFVQVHACRCMEQLINTTPFFENTNDFESLKTTIWKVIDTPVAPVRHAAAAVLGRALVKLHVTEAHVIAAPKPKSKKSKRMSKKPTARPGEEDEDEMSESSTAAPSTSKKDVRLFFLLPDLLRQLSFQYLKSTTSNRTRAGICLCYKYVLRNLGDKIVEERYGQIASNLLFDLLNHPTVTYNRFRLLMTRKFVKSILEDTIGRELLRENSQLNAARWLINEILKDYPQVIQERREPSKYTLTSTVSALSSLITSLGSAFTVLADSCRDALLQVLPHPSYTVQIHAAHCLRGFVLACPHQLLSCVTICMNSLNREIGQLATPRQSPRRCVGYANGLSAMLSTSRLQPLYGAVDVFAQIFTQATDLLKISTTSELRVASTQVQTAWILIGGLMPLGPSFVKIHLSQLMLLWKNALPKHLSKENSAQPSTLETSFLAHVRECALSALLVFMEFNSKLITADGAKRIAAMLQNTVEFLNEVPRPKSMEDISQRLHPSLQLNDFTTMVRRRVLQCFSKLVHVHHPSHGDIISQSNLLNLAISAFADPDTQIRPLESSIAASTGQFDGLWDLCDNYGFGVTGLTREYIRVAVTGSHGNETGPAWSAIDSVDQAIDDVLTFPICEASEHDSVLLYSLRAGDSLYADPPTTGVVNAAIELFSVAIALHSPKMQESSVEQIATFLSSPALQRNPGRRAALVVNVSVALLHALKVAVKETDFVAGKLNSSTDKILQELVQKFVVDADPIVRTIGVEALGRLCDSAGNACTNAQVNWLVDTIVANREPNARAGCAAALGCIHSQIGGMAAGLHLKTIVGVLMSLCNDPHPVVHFWALGGLERVANSAGLTFSPFASSSLGMLAQLYNADTHNEEAAALATSNIEMSFLTPVVISRCVDSLINVLGPDLQDVAKTRNLILTLLRQFQLEENPAIVTESSKCLDHFSLYAPSFVDFAGYVKRLQGELRTGNSLMRDVAVRGLSNLMKRDATSVVQTATESLEDDIWLAFDDAPDNRPLKTMIQEWLQQTALTETELWIQRCHNIMTKTRTKVEALPTTAVQTAAADIPDDEVAGFASAAAGEGQTDPASDGVSGQELLKWQTRNFAMSCLYELLAIVQDAILPDQTIPAELALQAKVGDIVRMAFSASTANVIELRVWGLKIIDQVLTMFGKTPDPDFAEASLLEQYQAQIGSALTPAFAVDSSAELASEAINVSATFIATGIVTNVDRMGRILKLLVLGLENFAKNPDTTEIGDLKGLNSNARVMVKLALFSAWARLQVASIEQEYLNKVVQPYIARLTPLWLSSLQEYARLRFEPDISGALGTSTQSNDLDEVYAALNRETLLKFYQDTWLNLVNAIAGLVEKDIDFVFDALDGKLQITEEADKSDSDEKKGEIDEVKDKNITNGESQVKGHDINYREEPVAFFFVLFGLAFEALVDQSTLATQRLEILQALKRILRPIISGNAIYQDAIFSETMDTFDRLVLTEAIPIQTVIVEIAQNLSLDHPAAQSDQERSDNLSDDIEQLFELTRSIILVLAGMLPNLRESTPMARFNVTSDDSLALIRLALRSLVDVASVFPSIIRNDLHACILHIFTTILATGICQTEVVPQALPIFRQFVQSITQFSEIPEDIDVVAFQLRGCLTRFLTILTIAQRRESDSSIPCAKNTLLAITFLLTAGGHVLPPQDPVINRVLDELLDCLQDVGLATVAASCLRSILTKPGPRYLTDDVIAHYLIPRLIAFLVSCPTDSGEVPSDPENSRTVVARTLVSCVASTTFSPAAMPTKISLVMSALLARAKREGRSVHQESAGYLLELAKADQLTFRTLVGNMNAEQKSLLEEVLRSAGIGSETSKSGDAEENMQQAAPTIALRMDF</sequence>
<dbReference type="GO" id="GO:0006897">
    <property type="term" value="P:endocytosis"/>
    <property type="evidence" value="ECO:0007669"/>
    <property type="project" value="TreeGrafter"/>
</dbReference>
<feature type="region of interest" description="Disordered" evidence="2">
    <location>
        <begin position="1577"/>
        <end position="1598"/>
    </location>
</feature>
<evidence type="ECO:0000313" key="5">
    <source>
        <dbReference type="Proteomes" id="UP000190744"/>
    </source>
</evidence>
<dbReference type="Pfam" id="PF25468">
    <property type="entry name" value="HEAT_HEATR5A"/>
    <property type="match status" value="1"/>
</dbReference>
<dbReference type="InterPro" id="IPR011989">
    <property type="entry name" value="ARM-like"/>
</dbReference>
<dbReference type="FunFam" id="1.25.10.10:FF:000645">
    <property type="entry name" value="HEAT repeat protein"/>
    <property type="match status" value="1"/>
</dbReference>
<dbReference type="EMBL" id="LJBN01000090">
    <property type="protein sequence ID" value="OOQ90252.1"/>
    <property type="molecule type" value="Genomic_DNA"/>
</dbReference>
<dbReference type="Proteomes" id="UP000190744">
    <property type="component" value="Unassembled WGS sequence"/>
</dbReference>
<dbReference type="PANTHER" id="PTHR21663:SF0">
    <property type="entry name" value="HEAT REPEAT-CONTAINING PROTEIN 5B"/>
    <property type="match status" value="1"/>
</dbReference>
<comment type="similarity">
    <text evidence="1">Belongs to the HEATR5 family.</text>
</comment>
<protein>
    <submittedName>
        <fullName evidence="4">HEAT repeat protein</fullName>
    </submittedName>
</protein>
<evidence type="ECO:0000259" key="3">
    <source>
        <dbReference type="Pfam" id="PF25808"/>
    </source>
</evidence>
<evidence type="ECO:0000256" key="2">
    <source>
        <dbReference type="SAM" id="MobiDB-lite"/>
    </source>
</evidence>
<dbReference type="InterPro" id="IPR040108">
    <property type="entry name" value="Laa1/Sip1/HEATR5"/>
</dbReference>
<dbReference type="FunFam" id="1.25.10.10:FF:000886">
    <property type="entry name" value="HEAT repeat protein"/>
    <property type="match status" value="1"/>
</dbReference>